<reference evidence="1 2" key="1">
    <citation type="journal article" date="2019" name="Commun. Biol.">
        <title>The bagworm genome reveals a unique fibroin gene that provides high tensile strength.</title>
        <authorList>
            <person name="Kono N."/>
            <person name="Nakamura H."/>
            <person name="Ohtoshi R."/>
            <person name="Tomita M."/>
            <person name="Numata K."/>
            <person name="Arakawa K."/>
        </authorList>
    </citation>
    <scope>NUCLEOTIDE SEQUENCE [LARGE SCALE GENOMIC DNA]</scope>
</reference>
<gene>
    <name evidence="1" type="ORF">EVAR_41536_1</name>
</gene>
<evidence type="ECO:0000313" key="1">
    <source>
        <dbReference type="EMBL" id="GBP57866.1"/>
    </source>
</evidence>
<protein>
    <submittedName>
        <fullName evidence="1">Uncharacterized protein</fullName>
    </submittedName>
</protein>
<dbReference type="EMBL" id="BGZK01000721">
    <property type="protein sequence ID" value="GBP57866.1"/>
    <property type="molecule type" value="Genomic_DNA"/>
</dbReference>
<dbReference type="Proteomes" id="UP000299102">
    <property type="component" value="Unassembled WGS sequence"/>
</dbReference>
<keyword evidence="2" id="KW-1185">Reference proteome</keyword>
<proteinExistence type="predicted"/>
<accession>A0A4C1X2B4</accession>
<sequence length="308" mass="33727">MGILLQCRRDEEGVLVGSNAMGKGEWCTSPYWSQPRAKFKYFSFFSGSLPPSNGDRQALSWLWLSWLRLFYRGTLKITLRSRNDLKRPRAVAGTASLASEYAYAASYGQYSPYGGPYAPHSAATGLLSKCFTRTDIEWVHSSFSAIDLIVNPNFDPGAVFHFSPGPLSPLTLVYLSIIISVTLLIVIPHSPLLLPVTLSILNPLRITVPIRTKPAPNIILIFGAGIDFSLKTKQEEKNNHKQVIVARLSAPALWGIEDLCGAPQGPALHCITISTHAVRPTVTHAGARRQARVTAARVYIATNCLRGA</sequence>
<name>A0A4C1X2B4_EUMVA</name>
<dbReference type="AlphaFoldDB" id="A0A4C1X2B4"/>
<evidence type="ECO:0000313" key="2">
    <source>
        <dbReference type="Proteomes" id="UP000299102"/>
    </source>
</evidence>
<comment type="caution">
    <text evidence="1">The sequence shown here is derived from an EMBL/GenBank/DDBJ whole genome shotgun (WGS) entry which is preliminary data.</text>
</comment>
<organism evidence="1 2">
    <name type="scientific">Eumeta variegata</name>
    <name type="common">Bagworm moth</name>
    <name type="synonym">Eumeta japonica</name>
    <dbReference type="NCBI Taxonomy" id="151549"/>
    <lineage>
        <taxon>Eukaryota</taxon>
        <taxon>Metazoa</taxon>
        <taxon>Ecdysozoa</taxon>
        <taxon>Arthropoda</taxon>
        <taxon>Hexapoda</taxon>
        <taxon>Insecta</taxon>
        <taxon>Pterygota</taxon>
        <taxon>Neoptera</taxon>
        <taxon>Endopterygota</taxon>
        <taxon>Lepidoptera</taxon>
        <taxon>Glossata</taxon>
        <taxon>Ditrysia</taxon>
        <taxon>Tineoidea</taxon>
        <taxon>Psychidae</taxon>
        <taxon>Oiketicinae</taxon>
        <taxon>Eumeta</taxon>
    </lineage>
</organism>